<keyword evidence="4" id="KW-1185">Reference proteome</keyword>
<dbReference type="PROSITE" id="PS51053">
    <property type="entry name" value="SERTA"/>
    <property type="match status" value="1"/>
</dbReference>
<feature type="domain" description="SERTA" evidence="2">
    <location>
        <begin position="181"/>
        <end position="227"/>
    </location>
</feature>
<evidence type="ECO:0000259" key="2">
    <source>
        <dbReference type="PROSITE" id="PS51053"/>
    </source>
</evidence>
<evidence type="ECO:0000313" key="3">
    <source>
        <dbReference type="EMBL" id="GIX86635.1"/>
    </source>
</evidence>
<feature type="compositionally biased region" description="Low complexity" evidence="1">
    <location>
        <begin position="259"/>
        <end position="270"/>
    </location>
</feature>
<dbReference type="EMBL" id="BPLQ01001908">
    <property type="protein sequence ID" value="GIX86635.1"/>
    <property type="molecule type" value="Genomic_DNA"/>
</dbReference>
<comment type="caution">
    <text evidence="3">The sequence shown here is derived from an EMBL/GenBank/DDBJ whole genome shotgun (WGS) entry which is preliminary data.</text>
</comment>
<proteinExistence type="predicted"/>
<feature type="compositionally biased region" description="Low complexity" evidence="1">
    <location>
        <begin position="127"/>
        <end position="148"/>
    </location>
</feature>
<feature type="region of interest" description="Disordered" evidence="1">
    <location>
        <begin position="253"/>
        <end position="284"/>
    </location>
</feature>
<reference evidence="3 4" key="1">
    <citation type="submission" date="2021-06" db="EMBL/GenBank/DDBJ databases">
        <title>Caerostris darwini draft genome.</title>
        <authorList>
            <person name="Kono N."/>
            <person name="Arakawa K."/>
        </authorList>
    </citation>
    <scope>NUCLEOTIDE SEQUENCE [LARGE SCALE GENOMIC DNA]</scope>
</reference>
<dbReference type="Proteomes" id="UP001054837">
    <property type="component" value="Unassembled WGS sequence"/>
</dbReference>
<feature type="region of interest" description="Disordered" evidence="1">
    <location>
        <begin position="55"/>
        <end position="162"/>
    </location>
</feature>
<name>A0AAV4NP15_9ARAC</name>
<dbReference type="InterPro" id="IPR009263">
    <property type="entry name" value="SERTA_dom"/>
</dbReference>
<organism evidence="3 4">
    <name type="scientific">Caerostris darwini</name>
    <dbReference type="NCBI Taxonomy" id="1538125"/>
    <lineage>
        <taxon>Eukaryota</taxon>
        <taxon>Metazoa</taxon>
        <taxon>Ecdysozoa</taxon>
        <taxon>Arthropoda</taxon>
        <taxon>Chelicerata</taxon>
        <taxon>Arachnida</taxon>
        <taxon>Araneae</taxon>
        <taxon>Araneomorphae</taxon>
        <taxon>Entelegynae</taxon>
        <taxon>Araneoidea</taxon>
        <taxon>Araneidae</taxon>
        <taxon>Caerostris</taxon>
    </lineage>
</organism>
<gene>
    <name evidence="3" type="primary">AVEN_145429_1</name>
    <name evidence="3" type="ORF">CDAR_260361</name>
</gene>
<dbReference type="Pfam" id="PF06031">
    <property type="entry name" value="SERTA"/>
    <property type="match status" value="1"/>
</dbReference>
<accession>A0AAV4NP15</accession>
<feature type="region of interest" description="Disordered" evidence="1">
    <location>
        <begin position="304"/>
        <end position="343"/>
    </location>
</feature>
<protein>
    <submittedName>
        <fullName evidence="3">SERTA domain-containing protein</fullName>
    </submittedName>
</protein>
<evidence type="ECO:0000256" key="1">
    <source>
        <dbReference type="SAM" id="MobiDB-lite"/>
    </source>
</evidence>
<sequence length="464" mass="51155">MTLVLPFGVDQISSNSLYSSSGSNQNSTMPCVFDNDSFERDFESALMRDWSSDITDYDMPAEDSPIKTPSDSIKRKSSDENEVESQSKKTRFESSVPPLSSDLVSSSSSTDDLCRSGYSSVSPFLESSSRPTTVDSSTSTSANASTSTESHDDDSSVVEVEEDDYMPRRRPYQMWTSRQRLKDERKKVLKMSATKLAEIDDPELCLLRSVLINNTIKKLNADIRNEKEARLRLKQQKMDLFAERYAIASNSVDNTEHLSSSSSNFNSSSNEVAKPNSTANTSDFYDESSCDEIFGLTEDFLRVPTPDRRVSSPIPTTNSHSSRNTDNQQQHQESMDTSEPLSDITTSNVTCYSSSNSFLPSCNTDIDCSSSFYQRRTTQNNNSSSNKQTVNNITAFPSAVPSSSSLKQFLVSVSSASNGGSQCATQYRTNRDVVGGSGSGESFPPRVPILDEVVYHSLLASMNT</sequence>
<feature type="compositionally biased region" description="Low complexity" evidence="1">
    <location>
        <begin position="94"/>
        <end position="111"/>
    </location>
</feature>
<feature type="compositionally biased region" description="Basic and acidic residues" evidence="1">
    <location>
        <begin position="72"/>
        <end position="92"/>
    </location>
</feature>
<feature type="compositionally biased region" description="Polar residues" evidence="1">
    <location>
        <begin position="313"/>
        <end position="343"/>
    </location>
</feature>
<feature type="compositionally biased region" description="Polar residues" evidence="1">
    <location>
        <begin position="117"/>
        <end position="126"/>
    </location>
</feature>
<evidence type="ECO:0000313" key="4">
    <source>
        <dbReference type="Proteomes" id="UP001054837"/>
    </source>
</evidence>
<dbReference type="AlphaFoldDB" id="A0AAV4NP15"/>